<dbReference type="Proteomes" id="UP000509579">
    <property type="component" value="Chromosome"/>
</dbReference>
<dbReference type="RefSeq" id="WP_175503241.1">
    <property type="nucleotide sequence ID" value="NZ_CP054840.1"/>
</dbReference>
<gene>
    <name evidence="1" type="ORF">HUK68_05255</name>
</gene>
<keyword evidence="2" id="KW-1185">Reference proteome</keyword>
<evidence type="ECO:0000313" key="2">
    <source>
        <dbReference type="Proteomes" id="UP000509579"/>
    </source>
</evidence>
<dbReference type="KEGG" id="aant:HUK68_05255"/>
<dbReference type="EMBL" id="CP054840">
    <property type="protein sequence ID" value="QKV52360.1"/>
    <property type="molecule type" value="Genomic_DNA"/>
</dbReference>
<accession>A0A6N1X3M8</accession>
<proteinExistence type="predicted"/>
<dbReference type="AlphaFoldDB" id="A0A6N1X3M8"/>
<reference evidence="1 2" key="1">
    <citation type="submission" date="2020-06" db="EMBL/GenBank/DDBJ databases">
        <title>Acidovorax antarctica sp. nov., isolated from Corinth ice sheet soil, Antarctic Fields Peninsula.</title>
        <authorList>
            <person name="Xu Q."/>
            <person name="Peng F."/>
        </authorList>
    </citation>
    <scope>NUCLEOTIDE SEQUENCE [LARGE SCALE GENOMIC DNA]</scope>
    <source>
        <strain evidence="1 2">16-35-5</strain>
    </source>
</reference>
<sequence length="69" mass="8009">MNNEYLSNQEISRLTGSSENRCKSNWLRGQRIPFKEDGKRLIVSRMHVQQWLEGKPVLTHSGLNLSAIR</sequence>
<organism evidence="1 2">
    <name type="scientific">Comamonas antarctica</name>
    <dbReference type="NCBI Taxonomy" id="2743470"/>
    <lineage>
        <taxon>Bacteria</taxon>
        <taxon>Pseudomonadati</taxon>
        <taxon>Pseudomonadota</taxon>
        <taxon>Betaproteobacteria</taxon>
        <taxon>Burkholderiales</taxon>
        <taxon>Comamonadaceae</taxon>
        <taxon>Comamonas</taxon>
    </lineage>
</organism>
<protein>
    <submittedName>
        <fullName evidence="1">DUF4224 domain-containing protein</fullName>
    </submittedName>
</protein>
<name>A0A6N1X3M8_9BURK</name>
<evidence type="ECO:0000313" key="1">
    <source>
        <dbReference type="EMBL" id="QKV52360.1"/>
    </source>
</evidence>